<organism evidence="7 8">
    <name type="scientific">Hydrogenibacillus schlegelii</name>
    <name type="common">Bacillus schlegelii</name>
    <dbReference type="NCBI Taxonomy" id="1484"/>
    <lineage>
        <taxon>Bacteria</taxon>
        <taxon>Bacillati</taxon>
        <taxon>Bacillota</taxon>
        <taxon>Bacilli</taxon>
        <taxon>Bacillales</taxon>
        <taxon>Bacillales Family X. Incertae Sedis</taxon>
        <taxon>Hydrogenibacillus</taxon>
    </lineage>
</organism>
<feature type="binding site" evidence="4">
    <location>
        <position position="197"/>
    </location>
    <ligand>
        <name>FAD</name>
        <dbReference type="ChEBI" id="CHEBI:57692"/>
    </ligand>
</feature>
<dbReference type="Proteomes" id="UP000243024">
    <property type="component" value="Unassembled WGS sequence"/>
</dbReference>
<evidence type="ECO:0000313" key="7">
    <source>
        <dbReference type="EMBL" id="OAR05194.1"/>
    </source>
</evidence>
<dbReference type="Gene3D" id="2.40.110.10">
    <property type="entry name" value="Butyryl-CoA Dehydrogenase, subunit A, domain 2"/>
    <property type="match status" value="1"/>
</dbReference>
<evidence type="ECO:0000256" key="4">
    <source>
        <dbReference type="PIRSR" id="PIRSR000331-2"/>
    </source>
</evidence>
<dbReference type="InterPro" id="IPR046373">
    <property type="entry name" value="Acyl-CoA_Oxase/DH_mid-dom_sf"/>
</dbReference>
<dbReference type="SUPFAM" id="SSF56645">
    <property type="entry name" value="Acyl-CoA dehydrogenase NM domain-like"/>
    <property type="match status" value="1"/>
</dbReference>
<feature type="domain" description="HpaB/PvcC/4-BUDH C-terminal" evidence="5">
    <location>
        <begin position="289"/>
        <end position="472"/>
    </location>
</feature>
<evidence type="ECO:0008006" key="9">
    <source>
        <dbReference type="Google" id="ProtNLM"/>
    </source>
</evidence>
<keyword evidence="3" id="KW-0560">Oxidoreductase</keyword>
<dbReference type="Gene3D" id="1.10.3140.10">
    <property type="entry name" value="4-hydroxybutyryl-coa dehydratase, domain 1"/>
    <property type="match status" value="1"/>
</dbReference>
<dbReference type="RefSeq" id="WP_066198399.1">
    <property type="nucleotide sequence ID" value="NZ_CBCSAS010000022.1"/>
</dbReference>
<dbReference type="Pfam" id="PF11794">
    <property type="entry name" value="HpaB_N"/>
    <property type="match status" value="1"/>
</dbReference>
<dbReference type="STRING" id="1484.SA87_05340"/>
<dbReference type="Gene3D" id="1.20.140.10">
    <property type="entry name" value="Butyryl-CoA Dehydrogenase, subunit A, domain 3"/>
    <property type="match status" value="1"/>
</dbReference>
<dbReference type="InterPro" id="IPR004925">
    <property type="entry name" value="HpaB/PvcC/4-BUDH"/>
</dbReference>
<dbReference type="PIRSF" id="PIRSF000331">
    <property type="entry name" value="HpaA_HpaB"/>
    <property type="match status" value="1"/>
</dbReference>
<dbReference type="InterPro" id="IPR009100">
    <property type="entry name" value="AcylCoA_DH/oxidase_NM_dom_sf"/>
</dbReference>
<name>A0A179IUE1_HYDSH</name>
<dbReference type="SUPFAM" id="SSF47203">
    <property type="entry name" value="Acyl-CoA dehydrogenase C-terminal domain-like"/>
    <property type="match status" value="1"/>
</dbReference>
<protein>
    <recommendedName>
        <fullName evidence="9">4-hydroxyphenylacetate 3-monooxygenase</fullName>
    </recommendedName>
</protein>
<evidence type="ECO:0000259" key="6">
    <source>
        <dbReference type="Pfam" id="PF11794"/>
    </source>
</evidence>
<dbReference type="InterPro" id="IPR024719">
    <property type="entry name" value="HpaB/PvcC/4-BUDH_C"/>
</dbReference>
<keyword evidence="2 4" id="KW-0274">FAD</keyword>
<dbReference type="PANTHER" id="PTHR36117">
    <property type="entry name" value="4-HYDROXYPHENYLACETATE 3-MONOOXYGENASE-RELATED"/>
    <property type="match status" value="1"/>
</dbReference>
<dbReference type="InterPro" id="IPR024674">
    <property type="entry name" value="HpaB/PvcC/4-BUDH_N"/>
</dbReference>
<keyword evidence="1" id="KW-0285">Flavoprotein</keyword>
<accession>A0A179IUE1</accession>
<dbReference type="AlphaFoldDB" id="A0A179IUE1"/>
<feature type="binding site" evidence="4">
    <location>
        <begin position="160"/>
        <end position="163"/>
    </location>
    <ligand>
        <name>FAD</name>
        <dbReference type="ChEBI" id="CHEBI:57692"/>
    </ligand>
</feature>
<evidence type="ECO:0000256" key="1">
    <source>
        <dbReference type="ARBA" id="ARBA00022630"/>
    </source>
</evidence>
<evidence type="ECO:0000256" key="2">
    <source>
        <dbReference type="ARBA" id="ARBA00022827"/>
    </source>
</evidence>
<comment type="caution">
    <text evidence="7">The sequence shown here is derived from an EMBL/GenBank/DDBJ whole genome shotgun (WGS) entry which is preliminary data.</text>
</comment>
<dbReference type="GO" id="GO:0016627">
    <property type="term" value="F:oxidoreductase activity, acting on the CH-CH group of donors"/>
    <property type="evidence" value="ECO:0007669"/>
    <property type="project" value="InterPro"/>
</dbReference>
<reference evidence="7 8" key="1">
    <citation type="submission" date="2015-09" db="EMBL/GenBank/DDBJ databases">
        <title>Draft genome sequence of Hydrogenibacillus schlegelii DSM 2000.</title>
        <authorList>
            <person name="Hemp J."/>
        </authorList>
    </citation>
    <scope>NUCLEOTIDE SEQUENCE [LARGE SCALE GENOMIC DNA]</scope>
    <source>
        <strain evidence="7 8">MA 48</strain>
    </source>
</reference>
<dbReference type="Pfam" id="PF03241">
    <property type="entry name" value="HpaB"/>
    <property type="match status" value="1"/>
</dbReference>
<evidence type="ECO:0000256" key="3">
    <source>
        <dbReference type="ARBA" id="ARBA00023002"/>
    </source>
</evidence>
<keyword evidence="8" id="KW-1185">Reference proteome</keyword>
<evidence type="ECO:0000313" key="8">
    <source>
        <dbReference type="Proteomes" id="UP000243024"/>
    </source>
</evidence>
<gene>
    <name evidence="7" type="ORF">SA87_05340</name>
</gene>
<feature type="domain" description="HpaB/PvcC/4-BUDH N-terminal" evidence="6">
    <location>
        <begin position="20"/>
        <end position="281"/>
    </location>
</feature>
<dbReference type="PANTHER" id="PTHR36117:SF3">
    <property type="entry name" value="4-HYDROXYPHENYLACETATE 3-MONOOXYGENASE-RELATED"/>
    <property type="match status" value="1"/>
</dbReference>
<sequence length="494" mass="55620">MSRPKTDRDVYQPRETIKNGSDYLESLRDGRTVIYHGETVDDVTRHPAFAPYARVIARIYDVIASEESLLYTTETGAQAFVPYLLPQNVEDLKRIREAMERIHALSAGMIVQGPEYKGPVISGLGAAGPYFVPYQDNVARFYTVVRDRRLYPGNAFTDPQIDRSKRPSELANPDLVLRVVQERDDGVIIRGAKMVSTAAPFNHEMLILRYGGAHRLTPEDADYAFIGAVPLNAPGLKVFSRQSFRPPVADPLDAPFSTLFDDNDSFLFFDDVFVPWERVFVYRDPEKADNWLSQTNMAVQLVYGDLIRWQTKFAFYTALAVKVAKANGTIGFRGQQERLGELVAWTQMMKALVYAAETKAVPYYQGVMPNPEIVLTFRALRPMIYKRVVELVQEIAGSGAATLLSSLKDLESVPEIVEFVRGAAVDGLERTKLYKVVWDVVHSDFASRSELTERLHTGNTGDVLIQLFFGAQGMGLDAHYDQVMEQVEKLIREV</sequence>
<dbReference type="OrthoDB" id="9785230at2"/>
<proteinExistence type="predicted"/>
<dbReference type="EMBL" id="JXBB01000003">
    <property type="protein sequence ID" value="OAR05194.1"/>
    <property type="molecule type" value="Genomic_DNA"/>
</dbReference>
<dbReference type="InterPro" id="IPR036250">
    <property type="entry name" value="AcylCo_DH-like_C"/>
</dbReference>
<evidence type="ECO:0000259" key="5">
    <source>
        <dbReference type="Pfam" id="PF03241"/>
    </source>
</evidence>